<dbReference type="AlphaFoldDB" id="A0A016VXU0"/>
<dbReference type="Proteomes" id="UP000024635">
    <property type="component" value="Unassembled WGS sequence"/>
</dbReference>
<organism evidence="1 2">
    <name type="scientific">Ancylostoma ceylanicum</name>
    <dbReference type="NCBI Taxonomy" id="53326"/>
    <lineage>
        <taxon>Eukaryota</taxon>
        <taxon>Metazoa</taxon>
        <taxon>Ecdysozoa</taxon>
        <taxon>Nematoda</taxon>
        <taxon>Chromadorea</taxon>
        <taxon>Rhabditida</taxon>
        <taxon>Rhabditina</taxon>
        <taxon>Rhabditomorpha</taxon>
        <taxon>Strongyloidea</taxon>
        <taxon>Ancylostomatidae</taxon>
        <taxon>Ancylostomatinae</taxon>
        <taxon>Ancylostoma</taxon>
    </lineage>
</organism>
<gene>
    <name evidence="1" type="primary">Acey_s0003.g1472</name>
    <name evidence="1" type="ORF">Y032_0003g1472</name>
</gene>
<keyword evidence="2" id="KW-1185">Reference proteome</keyword>
<sequence length="71" mass="8019">MKSDAWRIPHDGIDQSLPLYPLLATKKSYSDKCALGTQPKQRDMSSTKPSSISFQLLSSSPQLLLKLLFFY</sequence>
<evidence type="ECO:0000313" key="1">
    <source>
        <dbReference type="EMBL" id="EYC32240.1"/>
    </source>
</evidence>
<protein>
    <submittedName>
        <fullName evidence="1">Uncharacterized protein</fullName>
    </submittedName>
</protein>
<dbReference type="OrthoDB" id="1414216at2759"/>
<evidence type="ECO:0000313" key="2">
    <source>
        <dbReference type="Proteomes" id="UP000024635"/>
    </source>
</evidence>
<accession>A0A016VXU0</accession>
<name>A0A016VXU0_9BILA</name>
<comment type="caution">
    <text evidence="1">The sequence shown here is derived from an EMBL/GenBank/DDBJ whole genome shotgun (WGS) entry which is preliminary data.</text>
</comment>
<reference evidence="2" key="1">
    <citation type="journal article" date="2015" name="Nat. Genet.">
        <title>The genome and transcriptome of the zoonotic hookworm Ancylostoma ceylanicum identify infection-specific gene families.</title>
        <authorList>
            <person name="Schwarz E.M."/>
            <person name="Hu Y."/>
            <person name="Antoshechkin I."/>
            <person name="Miller M.M."/>
            <person name="Sternberg P.W."/>
            <person name="Aroian R.V."/>
        </authorList>
    </citation>
    <scope>NUCLEOTIDE SEQUENCE</scope>
    <source>
        <strain evidence="2">HY135</strain>
    </source>
</reference>
<dbReference type="EMBL" id="JARK01001339">
    <property type="protein sequence ID" value="EYC32240.1"/>
    <property type="molecule type" value="Genomic_DNA"/>
</dbReference>
<proteinExistence type="predicted"/>